<dbReference type="PANTHER" id="PTHR33116">
    <property type="entry name" value="REVERSE TRANSCRIPTASE ZINC-BINDING DOMAIN-CONTAINING PROTEIN-RELATED-RELATED"/>
    <property type="match status" value="1"/>
</dbReference>
<dbReference type="Proteomes" id="UP001289374">
    <property type="component" value="Unassembled WGS sequence"/>
</dbReference>
<evidence type="ECO:0008006" key="3">
    <source>
        <dbReference type="Google" id="ProtNLM"/>
    </source>
</evidence>
<dbReference type="PANTHER" id="PTHR33116:SF86">
    <property type="entry name" value="REVERSE TRANSCRIPTASE DOMAIN-CONTAINING PROTEIN"/>
    <property type="match status" value="1"/>
</dbReference>
<sequence length="531" mass="60814">MDASIRLDEAGDWWRFTGIYGEPDTGKRSEFWNLLCRLHHQLVRPWFCAGDFNEILAHSEKKWGPLRAEWQICNFRNCLAECNLHDLGFQGATFTWCNNQQEPHTSFSQGFSGISRGVKNVFVLKRLGSKNRLRLREKLSMVSAKLSCWGLLYGRATRDRIKELERLLVARKQSRMTQDNRDHMFNDKAELSKLILQEETFWKQHSKDLPRLDDIQSGTAFFPTAVNAEMAEDLLRPYTATEVTKALFASKSIANRLKPWLDRIISPAQSAFVPGRLITDNVLLAFETNHFLNTQSRGRKHFMNLKLDINKAMIGWNGRSLRGYWGSVTGVAVCSGAPRISHLLFPDDTMVFSLADLPTVHAIPQILNVYKLASGQEINLHKSSAVFSRNTPLDIQRGLAEALGLRLENKHEVYLGLPAVAFRSKRALFAALKDRIWKRIQGWHEKTLSQAGKTVLIQSVVQAILSYVMSCFKLPRTLLQEFQTLAANFFWHNGDRRRIHWLAWDKMCRSKLESGLGFRNLKAFNLALLAK</sequence>
<dbReference type="InterPro" id="IPR036691">
    <property type="entry name" value="Endo/exonu/phosph_ase_sf"/>
</dbReference>
<gene>
    <name evidence="1" type="ORF">Sango_1032900</name>
</gene>
<evidence type="ECO:0000313" key="2">
    <source>
        <dbReference type="Proteomes" id="UP001289374"/>
    </source>
</evidence>
<comment type="caution">
    <text evidence="1">The sequence shown here is derived from an EMBL/GenBank/DDBJ whole genome shotgun (WGS) entry which is preliminary data.</text>
</comment>
<accession>A0AAE1X093</accession>
<organism evidence="1 2">
    <name type="scientific">Sesamum angolense</name>
    <dbReference type="NCBI Taxonomy" id="2727404"/>
    <lineage>
        <taxon>Eukaryota</taxon>
        <taxon>Viridiplantae</taxon>
        <taxon>Streptophyta</taxon>
        <taxon>Embryophyta</taxon>
        <taxon>Tracheophyta</taxon>
        <taxon>Spermatophyta</taxon>
        <taxon>Magnoliopsida</taxon>
        <taxon>eudicotyledons</taxon>
        <taxon>Gunneridae</taxon>
        <taxon>Pentapetalae</taxon>
        <taxon>asterids</taxon>
        <taxon>lamiids</taxon>
        <taxon>Lamiales</taxon>
        <taxon>Pedaliaceae</taxon>
        <taxon>Sesamum</taxon>
    </lineage>
</organism>
<protein>
    <recommendedName>
        <fullName evidence="3">Reverse transcriptase</fullName>
    </recommendedName>
</protein>
<dbReference type="AlphaFoldDB" id="A0AAE1X093"/>
<dbReference type="Gene3D" id="3.60.10.10">
    <property type="entry name" value="Endonuclease/exonuclease/phosphatase"/>
    <property type="match status" value="1"/>
</dbReference>
<dbReference type="EMBL" id="JACGWL010000005">
    <property type="protein sequence ID" value="KAK4402922.1"/>
    <property type="molecule type" value="Genomic_DNA"/>
</dbReference>
<name>A0AAE1X093_9LAMI</name>
<proteinExistence type="predicted"/>
<reference evidence="1" key="2">
    <citation type="journal article" date="2024" name="Plant">
        <title>Genomic evolution and insights into agronomic trait innovations of Sesamum species.</title>
        <authorList>
            <person name="Miao H."/>
            <person name="Wang L."/>
            <person name="Qu L."/>
            <person name="Liu H."/>
            <person name="Sun Y."/>
            <person name="Le M."/>
            <person name="Wang Q."/>
            <person name="Wei S."/>
            <person name="Zheng Y."/>
            <person name="Lin W."/>
            <person name="Duan Y."/>
            <person name="Cao H."/>
            <person name="Xiong S."/>
            <person name="Wang X."/>
            <person name="Wei L."/>
            <person name="Li C."/>
            <person name="Ma Q."/>
            <person name="Ju M."/>
            <person name="Zhao R."/>
            <person name="Li G."/>
            <person name="Mu C."/>
            <person name="Tian Q."/>
            <person name="Mei H."/>
            <person name="Zhang T."/>
            <person name="Gao T."/>
            <person name="Zhang H."/>
        </authorList>
    </citation>
    <scope>NUCLEOTIDE SEQUENCE</scope>
    <source>
        <strain evidence="1">K16</strain>
    </source>
</reference>
<reference evidence="1" key="1">
    <citation type="submission" date="2020-06" db="EMBL/GenBank/DDBJ databases">
        <authorList>
            <person name="Li T."/>
            <person name="Hu X."/>
            <person name="Zhang T."/>
            <person name="Song X."/>
            <person name="Zhang H."/>
            <person name="Dai N."/>
            <person name="Sheng W."/>
            <person name="Hou X."/>
            <person name="Wei L."/>
        </authorList>
    </citation>
    <scope>NUCLEOTIDE SEQUENCE</scope>
    <source>
        <strain evidence="1">K16</strain>
        <tissue evidence="1">Leaf</tissue>
    </source>
</reference>
<keyword evidence="2" id="KW-1185">Reference proteome</keyword>
<dbReference type="SUPFAM" id="SSF56219">
    <property type="entry name" value="DNase I-like"/>
    <property type="match status" value="1"/>
</dbReference>
<evidence type="ECO:0000313" key="1">
    <source>
        <dbReference type="EMBL" id="KAK4402922.1"/>
    </source>
</evidence>